<dbReference type="Proteomes" id="UP000502433">
    <property type="component" value="Chromosome"/>
</dbReference>
<dbReference type="AlphaFoldDB" id="A0A6H2BVY3"/>
<evidence type="ECO:0000313" key="2">
    <source>
        <dbReference type="Proteomes" id="UP000502433"/>
    </source>
</evidence>
<dbReference type="InterPro" id="IPR011010">
    <property type="entry name" value="DNA_brk_join_enz"/>
</dbReference>
<dbReference type="KEGG" id="dfs:HGD76_02020"/>
<dbReference type="SUPFAM" id="SSF56349">
    <property type="entry name" value="DNA breaking-rejoining enzymes"/>
    <property type="match status" value="1"/>
</dbReference>
<gene>
    <name evidence="1" type="ORF">HGD76_02020</name>
</gene>
<organism evidence="1 2">
    <name type="scientific">Dolichospermum flos-aquae CCAP 1403/13F</name>
    <dbReference type="NCBI Taxonomy" id="315271"/>
    <lineage>
        <taxon>Bacteria</taxon>
        <taxon>Bacillati</taxon>
        <taxon>Cyanobacteriota</taxon>
        <taxon>Cyanophyceae</taxon>
        <taxon>Nostocales</taxon>
        <taxon>Aphanizomenonaceae</taxon>
        <taxon>Dolichospermum</taxon>
    </lineage>
</organism>
<reference evidence="1 2" key="1">
    <citation type="submission" date="2020-04" db="EMBL/GenBank/DDBJ databases">
        <title>Genome-Wide Identification of 5-Methylcytosine Sites in Bacterial Genomes By High-Throughput Sequencing of MspJI Restriction Fragments.</title>
        <authorList>
            <person name="Wu V."/>
        </authorList>
    </citation>
    <scope>NUCLEOTIDE SEQUENCE [LARGE SCALE GENOMIC DNA]</scope>
    <source>
        <strain evidence="1 2">CCAP 1403/13f</strain>
    </source>
</reference>
<proteinExistence type="predicted"/>
<dbReference type="RefSeq" id="WP_168694815.1">
    <property type="nucleotide sequence ID" value="NZ_CP051206.1"/>
</dbReference>
<accession>A0A6H2BVY3</accession>
<name>A0A6H2BVY3_DOLFA</name>
<protein>
    <submittedName>
        <fullName evidence="1">Integrase</fullName>
    </submittedName>
</protein>
<reference evidence="1 2" key="2">
    <citation type="submission" date="2020-04" db="EMBL/GenBank/DDBJ databases">
        <authorList>
            <person name="Fomenkov A."/>
            <person name="Anton B.P."/>
            <person name="Roberts R.J."/>
        </authorList>
    </citation>
    <scope>NUCLEOTIDE SEQUENCE [LARGE SCALE GENOMIC DNA]</scope>
    <source>
        <strain evidence="1 2">CCAP 1403/13f</strain>
    </source>
</reference>
<dbReference type="EMBL" id="CP051206">
    <property type="protein sequence ID" value="QJB43190.1"/>
    <property type="molecule type" value="Genomic_DNA"/>
</dbReference>
<dbReference type="GO" id="GO:0003677">
    <property type="term" value="F:DNA binding"/>
    <property type="evidence" value="ECO:0007669"/>
    <property type="project" value="InterPro"/>
</dbReference>
<evidence type="ECO:0000313" key="1">
    <source>
        <dbReference type="EMBL" id="QJB43190.1"/>
    </source>
</evidence>
<sequence length="363" mass="41646">MVKWTLEEVNERLKAGRIGVTVCQRGDRLSLRGTFPAKPGIDKPPYQQYLALGCYANPAGLQYAEAEAKKVGGLLAQKQFTWSDYLEEPLTPVGDAQSWVKKFEVDYYNRKGRTPTTETTWKSDYLPAWQLLERELTPATIIAAAGKTTANTRKRKRVCEKLLALAKFAGITVDLKPYLGTYGSSETIPRNIPSKKEIEDSRNLFTGHWLWGYGVLAAYGLRPHELFFCEISPEHPHLLKVLKGKTGYREVYPYYLEWAKEWQLWEQATLPCNADTFKEYGGRVTRTFARKKVSFTPYCLRHAYCIRLATEYKIPVAIAKRCCKQFAASWAGHEPGVYLKTYQRWIGESEKRRVFEESIKTPD</sequence>